<evidence type="ECO:0000313" key="4">
    <source>
        <dbReference type="EMBL" id="AIB09791.1"/>
    </source>
</evidence>
<dbReference type="Proteomes" id="UP000243670">
    <property type="component" value="Nucleomorph 2"/>
</dbReference>
<organism evidence="4 5">
    <name type="scientific">Lotharella oceanica</name>
    <dbReference type="NCBI Taxonomy" id="641309"/>
    <lineage>
        <taxon>Eukaryota</taxon>
        <taxon>Sar</taxon>
        <taxon>Rhizaria</taxon>
        <taxon>Cercozoa</taxon>
        <taxon>Chlorarachniophyceae</taxon>
        <taxon>Lotharella</taxon>
    </lineage>
</organism>
<keyword evidence="3" id="KW-0687">Ribonucleoprotein</keyword>
<evidence type="ECO:0000256" key="1">
    <source>
        <dbReference type="ARBA" id="ARBA00006227"/>
    </source>
</evidence>
<dbReference type="Pfam" id="PF00572">
    <property type="entry name" value="Ribosomal_L13"/>
    <property type="match status" value="1"/>
</dbReference>
<dbReference type="SUPFAM" id="SSF52161">
    <property type="entry name" value="Ribosomal protein L13"/>
    <property type="match status" value="1"/>
</dbReference>
<reference evidence="4 5" key="1">
    <citation type="journal article" date="2014" name="BMC Genomics">
        <title>Nucleomorph and plastid genome sequences of the chlorarachniophyte Lotharella oceanica: convergent reductive evolution and frequent recombination in nucleomorph-bearing algae.</title>
        <authorList>
            <person name="Tanifuji G."/>
            <person name="Onodera N.T."/>
            <person name="Brown M.W."/>
            <person name="Curtis B.A."/>
            <person name="Roger A.J."/>
            <person name="Ka-Shu Wong G."/>
            <person name="Melkonian M."/>
            <person name="Archibald J.M."/>
        </authorList>
    </citation>
    <scope>NUCLEOTIDE SEQUENCE [LARGE SCALE GENOMIC DNA]</scope>
    <source>
        <strain evidence="4 5">CCMP622</strain>
    </source>
</reference>
<dbReference type="EMBL" id="CP006628">
    <property type="protein sequence ID" value="AIB09791.1"/>
    <property type="molecule type" value="Genomic_DNA"/>
</dbReference>
<accession>A0A060D766</accession>
<dbReference type="GO" id="GO:0022625">
    <property type="term" value="C:cytosolic large ribosomal subunit"/>
    <property type="evidence" value="ECO:0007669"/>
    <property type="project" value="TreeGrafter"/>
</dbReference>
<evidence type="ECO:0000313" key="5">
    <source>
        <dbReference type="Proteomes" id="UP000243670"/>
    </source>
</evidence>
<sequence>MKYIVINGENLIYGRIASKIVKLLKDGYFIRIINCQNLVISGRKQHTINRFVSKFNKKTRTNPNKGPFKFNSPVDIFLKSIKGMISQKKKTFMSIYKRLQCFNGQPSKYKLQKNFIFYKFNKSIRLKNISKWIYLKDVAKKLGWESEISFVVDLKKKTIPLLNFKSNFRNLSFLKNNLNKLK</sequence>
<dbReference type="AlphaFoldDB" id="A0A060D766"/>
<gene>
    <name evidence="4" type="primary">rpl13A</name>
    <name evidence="4" type="ORF">M951_chr293</name>
</gene>
<dbReference type="InterPro" id="IPR005822">
    <property type="entry name" value="Ribosomal_uL13"/>
</dbReference>
<dbReference type="GO" id="GO:0003735">
    <property type="term" value="F:structural constituent of ribosome"/>
    <property type="evidence" value="ECO:0007669"/>
    <property type="project" value="InterPro"/>
</dbReference>
<dbReference type="Gene3D" id="3.90.1180.10">
    <property type="entry name" value="Ribosomal protein L13"/>
    <property type="match status" value="1"/>
</dbReference>
<name>A0A060D766_9EUKA</name>
<keyword evidence="4" id="KW-0542">Nucleomorph</keyword>
<protein>
    <submittedName>
        <fullName evidence="4">60S ribosomal protein L13A</fullName>
    </submittedName>
</protein>
<proteinExistence type="inferred from homology"/>
<geneLocation type="nucleomorph" evidence="4"/>
<keyword evidence="2 4" id="KW-0689">Ribosomal protein</keyword>
<dbReference type="GO" id="GO:0006412">
    <property type="term" value="P:translation"/>
    <property type="evidence" value="ECO:0007669"/>
    <property type="project" value="InterPro"/>
</dbReference>
<comment type="similarity">
    <text evidence="1">Belongs to the universal ribosomal protein uL13 family.</text>
</comment>
<dbReference type="PANTHER" id="PTHR11545">
    <property type="entry name" value="RIBOSOMAL PROTEIN L13"/>
    <property type="match status" value="1"/>
</dbReference>
<dbReference type="NCBIfam" id="TIGR01077">
    <property type="entry name" value="L13_A_E"/>
    <property type="match status" value="1"/>
</dbReference>
<evidence type="ECO:0000256" key="3">
    <source>
        <dbReference type="ARBA" id="ARBA00023274"/>
    </source>
</evidence>
<dbReference type="PANTHER" id="PTHR11545:SF3">
    <property type="entry name" value="LARGE RIBOSOMAL SUBUNIT PROTEIN UL13"/>
    <property type="match status" value="1"/>
</dbReference>
<dbReference type="InterPro" id="IPR005755">
    <property type="entry name" value="Ribosomal_uL13_euk/arc"/>
</dbReference>
<dbReference type="GO" id="GO:0003729">
    <property type="term" value="F:mRNA binding"/>
    <property type="evidence" value="ECO:0007669"/>
    <property type="project" value="TreeGrafter"/>
</dbReference>
<dbReference type="InterPro" id="IPR036899">
    <property type="entry name" value="Ribosomal_uL13_sf"/>
</dbReference>
<evidence type="ECO:0000256" key="2">
    <source>
        <dbReference type="ARBA" id="ARBA00022980"/>
    </source>
</evidence>
<dbReference type="GO" id="GO:0017148">
    <property type="term" value="P:negative regulation of translation"/>
    <property type="evidence" value="ECO:0007669"/>
    <property type="project" value="TreeGrafter"/>
</dbReference>